<dbReference type="PANTHER" id="PTHR43701">
    <property type="entry name" value="MEMBRANE TRANSPORTER PROTEIN MJ0441-RELATED"/>
    <property type="match status" value="1"/>
</dbReference>
<feature type="transmembrane region" description="Helical" evidence="6">
    <location>
        <begin position="82"/>
        <end position="102"/>
    </location>
</feature>
<dbReference type="InterPro" id="IPR051598">
    <property type="entry name" value="TSUP/Inactive_protease-like"/>
</dbReference>
<gene>
    <name evidence="7" type="ORF">A8U91_02027</name>
</gene>
<comment type="caution">
    <text evidence="7">The sequence shown here is derived from an EMBL/GenBank/DDBJ whole genome shotgun (WGS) entry which is preliminary data.</text>
</comment>
<keyword evidence="4 6" id="KW-1133">Transmembrane helix</keyword>
<feature type="transmembrane region" description="Helical" evidence="6">
    <location>
        <begin position="225"/>
        <end position="244"/>
    </location>
</feature>
<evidence type="ECO:0000256" key="2">
    <source>
        <dbReference type="ARBA" id="ARBA00009142"/>
    </source>
</evidence>
<organism evidence="7 8">
    <name type="scientific">Halomonas elongata</name>
    <dbReference type="NCBI Taxonomy" id="2746"/>
    <lineage>
        <taxon>Bacteria</taxon>
        <taxon>Pseudomonadati</taxon>
        <taxon>Pseudomonadota</taxon>
        <taxon>Gammaproteobacteria</taxon>
        <taxon>Oceanospirillales</taxon>
        <taxon>Halomonadaceae</taxon>
        <taxon>Halomonas</taxon>
    </lineage>
</organism>
<evidence type="ECO:0000313" key="7">
    <source>
        <dbReference type="EMBL" id="OBX37651.1"/>
    </source>
</evidence>
<feature type="transmembrane region" description="Helical" evidence="6">
    <location>
        <begin position="250"/>
        <end position="268"/>
    </location>
</feature>
<evidence type="ECO:0000256" key="4">
    <source>
        <dbReference type="ARBA" id="ARBA00022989"/>
    </source>
</evidence>
<dbReference type="InterPro" id="IPR002781">
    <property type="entry name" value="TM_pro_TauE-like"/>
</dbReference>
<comment type="subcellular location">
    <subcellularLocation>
        <location evidence="6">Cell membrane</location>
        <topology evidence="6">Multi-pass membrane protein</topology>
    </subcellularLocation>
    <subcellularLocation>
        <location evidence="1">Membrane</location>
        <topology evidence="1">Multi-pass membrane protein</topology>
    </subcellularLocation>
</comment>
<protein>
    <recommendedName>
        <fullName evidence="6">Probable membrane transporter protein</fullName>
    </recommendedName>
</protein>
<reference evidence="7 8" key="1">
    <citation type="submission" date="2016-06" db="EMBL/GenBank/DDBJ databases">
        <title>Genome sequence of halotolerant plant growth promoting strain of Halomonas elongata HEK1 isolated from salterns of Rann of Kutch, Gujarat, India.</title>
        <authorList>
            <person name="Gaba S."/>
            <person name="Singh R.N."/>
            <person name="Abrol S."/>
            <person name="Kaushik R."/>
            <person name="Saxena A.K."/>
        </authorList>
    </citation>
    <scope>NUCLEOTIDE SEQUENCE [LARGE SCALE GENOMIC DNA]</scope>
    <source>
        <strain evidence="7 8">HEK1</strain>
    </source>
</reference>
<dbReference type="EMBL" id="MAJD01000001">
    <property type="protein sequence ID" value="OBX37651.1"/>
    <property type="molecule type" value="Genomic_DNA"/>
</dbReference>
<sequence length="269" mass="27841">MYLLLLACGGLAGVTTVLFGFGGGFFMVPLLYAVLLATHGADSAVGQVAMHIAVATSTSVMIVGAGLATRRHHRAGTLDWRWIRPLVGYIAIGAIAGAATAMAMRGDWVRWAFIAYLAITILDALLRPGFLAYTAAPPRTPSNGAMAVFGLGIGMVAALLGVGGSVMTVPLMRRRGLPMARATAMATPLSLPMALAGTAAYMLLARGELAVQGPWQAGYVDLRAFAALAAGSWIGIRLASPWIGRLPDGIHARAYLALLAGVLATMVAL</sequence>
<evidence type="ECO:0000256" key="3">
    <source>
        <dbReference type="ARBA" id="ARBA00022692"/>
    </source>
</evidence>
<feature type="transmembrane region" description="Helical" evidence="6">
    <location>
        <begin position="184"/>
        <end position="204"/>
    </location>
</feature>
<feature type="transmembrane region" description="Helical" evidence="6">
    <location>
        <begin position="49"/>
        <end position="70"/>
    </location>
</feature>
<evidence type="ECO:0000313" key="8">
    <source>
        <dbReference type="Proteomes" id="UP000092504"/>
    </source>
</evidence>
<feature type="transmembrane region" description="Helical" evidence="6">
    <location>
        <begin position="108"/>
        <end position="126"/>
    </location>
</feature>
<keyword evidence="6" id="KW-1003">Cell membrane</keyword>
<dbReference type="Proteomes" id="UP000092504">
    <property type="component" value="Unassembled WGS sequence"/>
</dbReference>
<dbReference type="Pfam" id="PF01925">
    <property type="entry name" value="TauE"/>
    <property type="match status" value="1"/>
</dbReference>
<keyword evidence="5 6" id="KW-0472">Membrane</keyword>
<dbReference type="AlphaFoldDB" id="A0A1B8P5W7"/>
<keyword evidence="3 6" id="KW-0812">Transmembrane</keyword>
<proteinExistence type="inferred from homology"/>
<evidence type="ECO:0000256" key="1">
    <source>
        <dbReference type="ARBA" id="ARBA00004141"/>
    </source>
</evidence>
<comment type="similarity">
    <text evidence="2 6">Belongs to the 4-toluene sulfonate uptake permease (TSUP) (TC 2.A.102) family.</text>
</comment>
<dbReference type="PATRIC" id="fig|2746.7.peg.2077"/>
<evidence type="ECO:0000256" key="6">
    <source>
        <dbReference type="RuleBase" id="RU363041"/>
    </source>
</evidence>
<dbReference type="GO" id="GO:0005886">
    <property type="term" value="C:plasma membrane"/>
    <property type="evidence" value="ECO:0007669"/>
    <property type="project" value="UniProtKB-SubCell"/>
</dbReference>
<feature type="transmembrane region" description="Helical" evidence="6">
    <location>
        <begin position="147"/>
        <end position="172"/>
    </location>
</feature>
<evidence type="ECO:0000256" key="5">
    <source>
        <dbReference type="ARBA" id="ARBA00023136"/>
    </source>
</evidence>
<accession>A0A1B8P5W7</accession>
<name>A0A1B8P5W7_HALEL</name>
<dbReference type="PANTHER" id="PTHR43701:SF2">
    <property type="entry name" value="MEMBRANE TRANSPORTER PROTEIN YJNA-RELATED"/>
    <property type="match status" value="1"/>
</dbReference>